<dbReference type="STRING" id="419481.SAMN05216233_10749"/>
<evidence type="ECO:0000256" key="7">
    <source>
        <dbReference type="ARBA" id="ARBA00023136"/>
    </source>
</evidence>
<feature type="transmembrane region" description="Helical" evidence="9">
    <location>
        <begin position="88"/>
        <end position="110"/>
    </location>
</feature>
<dbReference type="PANTHER" id="PTHR35011:SF2">
    <property type="entry name" value="2,3-DIKETO-L-GULONATE TRAP TRANSPORTER SMALL PERMEASE PROTEIN YIAM"/>
    <property type="match status" value="1"/>
</dbReference>
<evidence type="ECO:0000313" key="11">
    <source>
        <dbReference type="EMBL" id="SCY32756.1"/>
    </source>
</evidence>
<dbReference type="InterPro" id="IPR055348">
    <property type="entry name" value="DctQ"/>
</dbReference>
<dbReference type="RefSeq" id="WP_217640291.1">
    <property type="nucleotide sequence ID" value="NZ_FMUX01000007.1"/>
</dbReference>
<dbReference type="PANTHER" id="PTHR35011">
    <property type="entry name" value="2,3-DIKETO-L-GULONATE TRAP TRANSPORTER SMALL PERMEASE PROTEIN YIAM"/>
    <property type="match status" value="1"/>
</dbReference>
<evidence type="ECO:0000313" key="12">
    <source>
        <dbReference type="Proteomes" id="UP000198870"/>
    </source>
</evidence>
<keyword evidence="2" id="KW-0813">Transport</keyword>
<keyword evidence="7 9" id="KW-0472">Membrane</keyword>
<sequence>MSPSTLMRWFNTKFESTLCVISLVVMSCCVFLQVILRYVFHQSAPWAEELAIYGMVFSVYFGTALAVTEKSHVRILNLVQLFPRKIAVGLIVAGDAVWCAFNIFMVVHGVDYVGLLWDTHFISPSLGIEQRWPQAVVPFCFALMTFRILQFYYRWLRTGTCELTCDLPGDEPVR</sequence>
<organism evidence="11 12">
    <name type="scientific">Desulfoluna spongiiphila</name>
    <dbReference type="NCBI Taxonomy" id="419481"/>
    <lineage>
        <taxon>Bacteria</taxon>
        <taxon>Pseudomonadati</taxon>
        <taxon>Thermodesulfobacteriota</taxon>
        <taxon>Desulfobacteria</taxon>
        <taxon>Desulfobacterales</taxon>
        <taxon>Desulfolunaceae</taxon>
        <taxon>Desulfoluna</taxon>
    </lineage>
</organism>
<feature type="transmembrane region" description="Helical" evidence="9">
    <location>
        <begin position="20"/>
        <end position="38"/>
    </location>
</feature>
<evidence type="ECO:0000256" key="8">
    <source>
        <dbReference type="ARBA" id="ARBA00038436"/>
    </source>
</evidence>
<evidence type="ECO:0000256" key="4">
    <source>
        <dbReference type="ARBA" id="ARBA00022519"/>
    </source>
</evidence>
<accession>A0A1G5F0I8</accession>
<dbReference type="GO" id="GO:0022857">
    <property type="term" value="F:transmembrane transporter activity"/>
    <property type="evidence" value="ECO:0007669"/>
    <property type="project" value="TreeGrafter"/>
</dbReference>
<evidence type="ECO:0000256" key="6">
    <source>
        <dbReference type="ARBA" id="ARBA00022989"/>
    </source>
</evidence>
<dbReference type="AlphaFoldDB" id="A0A1G5F0I8"/>
<evidence type="ECO:0000256" key="9">
    <source>
        <dbReference type="SAM" id="Phobius"/>
    </source>
</evidence>
<keyword evidence="4" id="KW-0997">Cell inner membrane</keyword>
<comment type="subcellular location">
    <subcellularLocation>
        <location evidence="1">Cell inner membrane</location>
        <topology evidence="1">Multi-pass membrane protein</topology>
    </subcellularLocation>
</comment>
<keyword evidence="6 9" id="KW-1133">Transmembrane helix</keyword>
<dbReference type="Proteomes" id="UP000198870">
    <property type="component" value="Unassembled WGS sequence"/>
</dbReference>
<evidence type="ECO:0000256" key="5">
    <source>
        <dbReference type="ARBA" id="ARBA00022692"/>
    </source>
</evidence>
<dbReference type="GO" id="GO:0015740">
    <property type="term" value="P:C4-dicarboxylate transport"/>
    <property type="evidence" value="ECO:0007669"/>
    <property type="project" value="TreeGrafter"/>
</dbReference>
<keyword evidence="5 9" id="KW-0812">Transmembrane</keyword>
<feature type="domain" description="Tripartite ATP-independent periplasmic transporters DctQ component" evidence="10">
    <location>
        <begin position="26"/>
        <end position="157"/>
    </location>
</feature>
<evidence type="ECO:0000256" key="3">
    <source>
        <dbReference type="ARBA" id="ARBA00022475"/>
    </source>
</evidence>
<keyword evidence="12" id="KW-1185">Reference proteome</keyword>
<feature type="transmembrane region" description="Helical" evidence="9">
    <location>
        <begin position="50"/>
        <end position="67"/>
    </location>
</feature>
<proteinExistence type="inferred from homology"/>
<protein>
    <submittedName>
        <fullName evidence="11">TRAP-type C4-dicarboxylate transport system, small permease component</fullName>
    </submittedName>
</protein>
<comment type="similarity">
    <text evidence="8">Belongs to the TRAP transporter small permease family.</text>
</comment>
<name>A0A1G5F0I8_9BACT</name>
<dbReference type="GO" id="GO:0005886">
    <property type="term" value="C:plasma membrane"/>
    <property type="evidence" value="ECO:0007669"/>
    <property type="project" value="UniProtKB-SubCell"/>
</dbReference>
<evidence type="ECO:0000256" key="1">
    <source>
        <dbReference type="ARBA" id="ARBA00004429"/>
    </source>
</evidence>
<reference evidence="11 12" key="1">
    <citation type="submission" date="2016-10" db="EMBL/GenBank/DDBJ databases">
        <authorList>
            <person name="de Groot N.N."/>
        </authorList>
    </citation>
    <scope>NUCLEOTIDE SEQUENCE [LARGE SCALE GENOMIC DNA]</scope>
    <source>
        <strain evidence="11 12">AA1</strain>
    </source>
</reference>
<evidence type="ECO:0000256" key="2">
    <source>
        <dbReference type="ARBA" id="ARBA00022448"/>
    </source>
</evidence>
<dbReference type="Pfam" id="PF04290">
    <property type="entry name" value="DctQ"/>
    <property type="match status" value="1"/>
</dbReference>
<evidence type="ECO:0000259" key="10">
    <source>
        <dbReference type="Pfam" id="PF04290"/>
    </source>
</evidence>
<feature type="transmembrane region" description="Helical" evidence="9">
    <location>
        <begin position="130"/>
        <end position="149"/>
    </location>
</feature>
<keyword evidence="3" id="KW-1003">Cell membrane</keyword>
<gene>
    <name evidence="11" type="ORF">SAMN05216233_10749</name>
</gene>
<dbReference type="EMBL" id="FMUX01000007">
    <property type="protein sequence ID" value="SCY32756.1"/>
    <property type="molecule type" value="Genomic_DNA"/>
</dbReference>
<dbReference type="InterPro" id="IPR007387">
    <property type="entry name" value="TRAP_DctQ"/>
</dbReference>